<dbReference type="AlphaFoldDB" id="A0A2S4HIQ1"/>
<dbReference type="Gene3D" id="1.10.287.70">
    <property type="match status" value="1"/>
</dbReference>
<dbReference type="SUPFAM" id="SSF81324">
    <property type="entry name" value="Voltage-gated potassium channels"/>
    <property type="match status" value="1"/>
</dbReference>
<sequence>MFVVLCVINIVVISLAVFIHYETLFSLSKFLPRLALPRHRVLLALIAVLLAHTFEVWIFSVAYYLLHADGGFGTLTGNFSDSLLDCAYFSFTVYTSLGFGDIVPVGDLRFLCGLESLIGLVMIAWSASFMYMEMQNNWRNIH</sequence>
<keyword evidence="1" id="KW-0812">Transmembrane</keyword>
<keyword evidence="1" id="KW-1133">Transmembrane helix</keyword>
<feature type="transmembrane region" description="Helical" evidence="1">
    <location>
        <begin position="6"/>
        <end position="30"/>
    </location>
</feature>
<keyword evidence="1" id="KW-0472">Membrane</keyword>
<reference evidence="3" key="1">
    <citation type="submission" date="2018-01" db="EMBL/GenBank/DDBJ databases">
        <authorList>
            <person name="Yu X.-D."/>
        </authorList>
    </citation>
    <scope>NUCLEOTIDE SEQUENCE</scope>
    <source>
        <strain evidence="3">ZX-21</strain>
    </source>
</reference>
<protein>
    <submittedName>
        <fullName evidence="3">Ion transporter</fullName>
    </submittedName>
</protein>
<dbReference type="InterPro" id="IPR013099">
    <property type="entry name" value="K_chnl_dom"/>
</dbReference>
<name>A0A2S4HIQ1_9GAMM</name>
<evidence type="ECO:0000256" key="1">
    <source>
        <dbReference type="SAM" id="Phobius"/>
    </source>
</evidence>
<evidence type="ECO:0000259" key="2">
    <source>
        <dbReference type="Pfam" id="PF07885"/>
    </source>
</evidence>
<feature type="domain" description="Potassium channel" evidence="2">
    <location>
        <begin position="53"/>
        <end position="130"/>
    </location>
</feature>
<organism evidence="3 4">
    <name type="scientific">Zhongshania marina</name>
    <dbReference type="NCBI Taxonomy" id="2304603"/>
    <lineage>
        <taxon>Bacteria</taxon>
        <taxon>Pseudomonadati</taxon>
        <taxon>Pseudomonadota</taxon>
        <taxon>Gammaproteobacteria</taxon>
        <taxon>Cellvibrionales</taxon>
        <taxon>Spongiibacteraceae</taxon>
        <taxon>Zhongshania</taxon>
    </lineage>
</organism>
<evidence type="ECO:0000313" key="4">
    <source>
        <dbReference type="Proteomes" id="UP000237222"/>
    </source>
</evidence>
<dbReference type="Pfam" id="PF07885">
    <property type="entry name" value="Ion_trans_2"/>
    <property type="match status" value="1"/>
</dbReference>
<dbReference type="OrthoDB" id="9813518at2"/>
<feature type="transmembrane region" description="Helical" evidence="1">
    <location>
        <begin position="42"/>
        <end position="66"/>
    </location>
</feature>
<dbReference type="RefSeq" id="WP_103683305.1">
    <property type="nucleotide sequence ID" value="NZ_PQGG01000010.1"/>
</dbReference>
<evidence type="ECO:0000313" key="3">
    <source>
        <dbReference type="EMBL" id="POP53867.1"/>
    </source>
</evidence>
<dbReference type="EMBL" id="PQGG01000010">
    <property type="protein sequence ID" value="POP53867.1"/>
    <property type="molecule type" value="Genomic_DNA"/>
</dbReference>
<gene>
    <name evidence="3" type="ORF">C0068_04560</name>
</gene>
<dbReference type="Proteomes" id="UP000237222">
    <property type="component" value="Unassembled WGS sequence"/>
</dbReference>
<proteinExistence type="predicted"/>
<accession>A0A2S4HIQ1</accession>
<feature type="transmembrane region" description="Helical" evidence="1">
    <location>
        <begin position="108"/>
        <end position="132"/>
    </location>
</feature>
<comment type="caution">
    <text evidence="3">The sequence shown here is derived from an EMBL/GenBank/DDBJ whole genome shotgun (WGS) entry which is preliminary data.</text>
</comment>